<evidence type="ECO:0000256" key="3">
    <source>
        <dbReference type="ARBA" id="ARBA00022763"/>
    </source>
</evidence>
<dbReference type="Proteomes" id="UP000799429">
    <property type="component" value="Unassembled WGS sequence"/>
</dbReference>
<reference evidence="9" key="1">
    <citation type="journal article" date="2020" name="Stud. Mycol.">
        <title>101 Dothideomycetes genomes: a test case for predicting lifestyles and emergence of pathogens.</title>
        <authorList>
            <person name="Haridas S."/>
            <person name="Albert R."/>
            <person name="Binder M."/>
            <person name="Bloem J."/>
            <person name="Labutti K."/>
            <person name="Salamov A."/>
            <person name="Andreopoulos B."/>
            <person name="Baker S."/>
            <person name="Barry K."/>
            <person name="Bills G."/>
            <person name="Bluhm B."/>
            <person name="Cannon C."/>
            <person name="Castanera R."/>
            <person name="Culley D."/>
            <person name="Daum C."/>
            <person name="Ezra D."/>
            <person name="Gonzalez J."/>
            <person name="Henrissat B."/>
            <person name="Kuo A."/>
            <person name="Liang C."/>
            <person name="Lipzen A."/>
            <person name="Lutzoni F."/>
            <person name="Magnuson J."/>
            <person name="Mondo S."/>
            <person name="Nolan M."/>
            <person name="Ohm R."/>
            <person name="Pangilinan J."/>
            <person name="Park H.-J."/>
            <person name="Ramirez L."/>
            <person name="Alfaro M."/>
            <person name="Sun H."/>
            <person name="Tritt A."/>
            <person name="Yoshinaga Y."/>
            <person name="Zwiers L.-H."/>
            <person name="Turgeon B."/>
            <person name="Goodwin S."/>
            <person name="Spatafora J."/>
            <person name="Crous P."/>
            <person name="Grigoriev I."/>
        </authorList>
    </citation>
    <scope>NUCLEOTIDE SEQUENCE</scope>
    <source>
        <strain evidence="9">CBS 101060</strain>
    </source>
</reference>
<dbReference type="OrthoDB" id="437078at2759"/>
<evidence type="ECO:0000256" key="7">
    <source>
        <dbReference type="RuleBase" id="RU366049"/>
    </source>
</evidence>
<feature type="domain" description="Chromosome segregation in meiosis protein 3" evidence="8">
    <location>
        <begin position="36"/>
        <end position="117"/>
    </location>
</feature>
<feature type="non-terminal residue" evidence="9">
    <location>
        <position position="117"/>
    </location>
</feature>
<dbReference type="GO" id="GO:0031298">
    <property type="term" value="C:replication fork protection complex"/>
    <property type="evidence" value="ECO:0007669"/>
    <property type="project" value="TreeGrafter"/>
</dbReference>
<gene>
    <name evidence="9" type="ORF">M501DRAFT_901175</name>
</gene>
<name>A0A9P4VWV9_9PEZI</name>
<dbReference type="EMBL" id="MU006089">
    <property type="protein sequence ID" value="KAF2843134.1"/>
    <property type="molecule type" value="Genomic_DNA"/>
</dbReference>
<comment type="function">
    <text evidence="7">Plays an important role in the control of DNA replication and the maintenance of replication fork stability.</text>
</comment>
<comment type="subcellular location">
    <subcellularLocation>
        <location evidence="1 7">Nucleus</location>
    </subcellularLocation>
</comment>
<proteinExistence type="inferred from homology"/>
<dbReference type="PANTHER" id="PTHR13220:SF11">
    <property type="entry name" value="TIMELESS-INTERACTING PROTEIN"/>
    <property type="match status" value="1"/>
</dbReference>
<keyword evidence="5 7" id="KW-0539">Nucleus</keyword>
<evidence type="ECO:0000313" key="10">
    <source>
        <dbReference type="Proteomes" id="UP000799429"/>
    </source>
</evidence>
<evidence type="ECO:0000256" key="2">
    <source>
        <dbReference type="ARBA" id="ARBA00006075"/>
    </source>
</evidence>
<feature type="non-terminal residue" evidence="9">
    <location>
        <position position="1"/>
    </location>
</feature>
<dbReference type="InterPro" id="IPR040038">
    <property type="entry name" value="TIPIN/Csm3/Swi3"/>
</dbReference>
<evidence type="ECO:0000256" key="1">
    <source>
        <dbReference type="ARBA" id="ARBA00004123"/>
    </source>
</evidence>
<keyword evidence="10" id="KW-1185">Reference proteome</keyword>
<dbReference type="GO" id="GO:0043111">
    <property type="term" value="P:replication fork arrest"/>
    <property type="evidence" value="ECO:0007669"/>
    <property type="project" value="TreeGrafter"/>
</dbReference>
<comment type="caution">
    <text evidence="9">The sequence shown here is derived from an EMBL/GenBank/DDBJ whole genome shotgun (WGS) entry which is preliminary data.</text>
</comment>
<dbReference type="AlphaFoldDB" id="A0A9P4VWV9"/>
<dbReference type="GO" id="GO:0000076">
    <property type="term" value="P:DNA replication checkpoint signaling"/>
    <property type="evidence" value="ECO:0007669"/>
    <property type="project" value="UniProtKB-UniRule"/>
</dbReference>
<dbReference type="GO" id="GO:0003677">
    <property type="term" value="F:DNA binding"/>
    <property type="evidence" value="ECO:0007669"/>
    <property type="project" value="TreeGrafter"/>
</dbReference>
<sequence length="117" mass="13455">IPIRKSTDDIASQNATANLGIDKEITITKKRQPTAKLDISRLLSPAGIPKLRKISKDRLKFRGKGHEFTDVARLLNTYQLWLDDLYPRAKFADGLLMIEKLGHSKQLQIMRKQWIDE</sequence>
<evidence type="ECO:0000256" key="4">
    <source>
        <dbReference type="ARBA" id="ARBA00022880"/>
    </source>
</evidence>
<accession>A0A9P4VWV9</accession>
<dbReference type="Pfam" id="PF07962">
    <property type="entry name" value="Swi3"/>
    <property type="match status" value="1"/>
</dbReference>
<evidence type="ECO:0000259" key="8">
    <source>
        <dbReference type="Pfam" id="PF07962"/>
    </source>
</evidence>
<comment type="similarity">
    <text evidence="2 7">Belongs to the CSM3 family.</text>
</comment>
<organism evidence="9 10">
    <name type="scientific">Patellaria atrata CBS 101060</name>
    <dbReference type="NCBI Taxonomy" id="1346257"/>
    <lineage>
        <taxon>Eukaryota</taxon>
        <taxon>Fungi</taxon>
        <taxon>Dikarya</taxon>
        <taxon>Ascomycota</taxon>
        <taxon>Pezizomycotina</taxon>
        <taxon>Dothideomycetes</taxon>
        <taxon>Dothideomycetes incertae sedis</taxon>
        <taxon>Patellariales</taxon>
        <taxon>Patellariaceae</taxon>
        <taxon>Patellaria</taxon>
    </lineage>
</organism>
<keyword evidence="6 7" id="KW-0131">Cell cycle</keyword>
<dbReference type="PANTHER" id="PTHR13220">
    <property type="entry name" value="TIMELESS INTERACTING-RELATED"/>
    <property type="match status" value="1"/>
</dbReference>
<evidence type="ECO:0000256" key="5">
    <source>
        <dbReference type="ARBA" id="ARBA00023242"/>
    </source>
</evidence>
<evidence type="ECO:0000313" key="9">
    <source>
        <dbReference type="EMBL" id="KAF2843134.1"/>
    </source>
</evidence>
<protein>
    <recommendedName>
        <fullName evidence="7">Chromosome segregation in meiosis protein</fullName>
    </recommendedName>
</protein>
<keyword evidence="4" id="KW-0236">DNA replication inhibitor</keyword>
<dbReference type="GO" id="GO:0006974">
    <property type="term" value="P:DNA damage response"/>
    <property type="evidence" value="ECO:0007669"/>
    <property type="project" value="UniProtKB-KW"/>
</dbReference>
<dbReference type="InterPro" id="IPR012923">
    <property type="entry name" value="Csm3"/>
</dbReference>
<dbReference type="GO" id="GO:0031297">
    <property type="term" value="P:replication fork processing"/>
    <property type="evidence" value="ECO:0007669"/>
    <property type="project" value="UniProtKB-UniRule"/>
</dbReference>
<keyword evidence="3 7" id="KW-0227">DNA damage</keyword>
<evidence type="ECO:0000256" key="6">
    <source>
        <dbReference type="ARBA" id="ARBA00023306"/>
    </source>
</evidence>